<comment type="similarity">
    <text evidence="6">Belongs to the peptidase M3 family.</text>
</comment>
<dbReference type="InterPro" id="IPR001567">
    <property type="entry name" value="Pept_M3A_M3B_dom"/>
</dbReference>
<keyword evidence="1 6" id="KW-0645">Protease</keyword>
<dbReference type="GO" id="GO:0004222">
    <property type="term" value="F:metalloendopeptidase activity"/>
    <property type="evidence" value="ECO:0007669"/>
    <property type="project" value="InterPro"/>
</dbReference>
<evidence type="ECO:0000256" key="6">
    <source>
        <dbReference type="RuleBase" id="RU003435"/>
    </source>
</evidence>
<evidence type="ECO:0000256" key="2">
    <source>
        <dbReference type="ARBA" id="ARBA00022723"/>
    </source>
</evidence>
<dbReference type="EMBL" id="DVNK01000025">
    <property type="protein sequence ID" value="HIU46288.1"/>
    <property type="molecule type" value="Genomic_DNA"/>
</dbReference>
<dbReference type="Gene3D" id="1.10.1370.30">
    <property type="match status" value="1"/>
</dbReference>
<keyword evidence="5 6" id="KW-0482">Metalloprotease</keyword>
<comment type="caution">
    <text evidence="8">The sequence shown here is derived from an EMBL/GenBank/DDBJ whole genome shotgun (WGS) entry which is preliminary data.</text>
</comment>
<dbReference type="GO" id="GO:0006508">
    <property type="term" value="P:proteolysis"/>
    <property type="evidence" value="ECO:0007669"/>
    <property type="project" value="UniProtKB-KW"/>
</dbReference>
<accession>A0A9D1LQR0</accession>
<dbReference type="GO" id="GO:0046872">
    <property type="term" value="F:metal ion binding"/>
    <property type="evidence" value="ECO:0007669"/>
    <property type="project" value="UniProtKB-UniRule"/>
</dbReference>
<name>A0A9D1LQR0_9FIRM</name>
<dbReference type="AlphaFoldDB" id="A0A9D1LQR0"/>
<reference evidence="8" key="1">
    <citation type="submission" date="2020-10" db="EMBL/GenBank/DDBJ databases">
        <authorList>
            <person name="Gilroy R."/>
        </authorList>
    </citation>
    <scope>NUCLEOTIDE SEQUENCE</scope>
    <source>
        <strain evidence="8">ChiSxjej2B14-8506</strain>
    </source>
</reference>
<evidence type="ECO:0000256" key="1">
    <source>
        <dbReference type="ARBA" id="ARBA00022670"/>
    </source>
</evidence>
<evidence type="ECO:0000256" key="3">
    <source>
        <dbReference type="ARBA" id="ARBA00022801"/>
    </source>
</evidence>
<evidence type="ECO:0000259" key="7">
    <source>
        <dbReference type="Pfam" id="PF01432"/>
    </source>
</evidence>
<gene>
    <name evidence="8" type="ORF">IAC59_03400</name>
</gene>
<dbReference type="SUPFAM" id="SSF55486">
    <property type="entry name" value="Metalloproteases ('zincins'), catalytic domain"/>
    <property type="match status" value="1"/>
</dbReference>
<comment type="cofactor">
    <cofactor evidence="6">
        <name>Zn(2+)</name>
        <dbReference type="ChEBI" id="CHEBI:29105"/>
    </cofactor>
    <text evidence="6">Binds 1 zinc ion.</text>
</comment>
<dbReference type="CDD" id="cd09606">
    <property type="entry name" value="M3B_PepF"/>
    <property type="match status" value="1"/>
</dbReference>
<feature type="domain" description="Peptidase M3A/M3B catalytic" evidence="7">
    <location>
        <begin position="166"/>
        <end position="542"/>
    </location>
</feature>
<sequence>MKKFSELEYVRPDIPRIGEQLAERISALEQATSYAQARAAFMECEAISSKLETVASLASVRNTMDMTDKFYEAEVNYINAELARLTGLNRRMSQALTGSPYRADFEAEFGPQLMRINEADERVQCEANIDLTIEQDLQCMEFNKATAACACEFDGETCNFYGLQRHMQSLDRDERRRAFLKWAELYEQVSPQLDAQFDRLTELRQQMAKRAGFDSYTAMAYAMHHRLDYGPDDVRAFREQVKQHIVPLCARLFKEQAERLGVDKLRYYDESLIYPEGNAVPQGDMPELVKKAQAMYHELSPETGEFFDFMVEHELFDLVTRPGKHMGGYCTSLPDYKAPFIFSNFNGTSADVEVLTHEAGHAFEIYTTMRCQPIAQYYGSTSEINEIHSMAMECFTYPWMGKFFGDAVERFHRAHVMGSLEVVPYMCCVDEFQHRVYAENLDAAGRRRVWHELEQAYMPWRDYDGNEFLEGGGFWMQKQHIFLYPFYYIDYALAQVCVFELYGRMRQDRAAAWQDYLRLCRAGGSRGYFELLELANLHNPFKPGTVELAVKAVTDALDSGRF</sequence>
<evidence type="ECO:0000313" key="8">
    <source>
        <dbReference type="EMBL" id="HIU46288.1"/>
    </source>
</evidence>
<keyword evidence="2 6" id="KW-0479">Metal-binding</keyword>
<evidence type="ECO:0000256" key="4">
    <source>
        <dbReference type="ARBA" id="ARBA00022833"/>
    </source>
</evidence>
<dbReference type="InterPro" id="IPR011976">
    <property type="entry name" value="Pept_M3B_oligopep-rel"/>
</dbReference>
<proteinExistence type="inferred from homology"/>
<reference evidence="8" key="2">
    <citation type="journal article" date="2021" name="PeerJ">
        <title>Extensive microbial diversity within the chicken gut microbiome revealed by metagenomics and culture.</title>
        <authorList>
            <person name="Gilroy R."/>
            <person name="Ravi A."/>
            <person name="Getino M."/>
            <person name="Pursley I."/>
            <person name="Horton D.L."/>
            <person name="Alikhan N.F."/>
            <person name="Baker D."/>
            <person name="Gharbi K."/>
            <person name="Hall N."/>
            <person name="Watson M."/>
            <person name="Adriaenssens E.M."/>
            <person name="Foster-Nyarko E."/>
            <person name="Jarju S."/>
            <person name="Secka A."/>
            <person name="Antonio M."/>
            <person name="Oren A."/>
            <person name="Chaudhuri R.R."/>
            <person name="La Ragione R."/>
            <person name="Hildebrand F."/>
            <person name="Pallen M.J."/>
        </authorList>
    </citation>
    <scope>NUCLEOTIDE SEQUENCE</scope>
    <source>
        <strain evidence="8">ChiSxjej2B14-8506</strain>
    </source>
</reference>
<dbReference type="Pfam" id="PF01432">
    <property type="entry name" value="Peptidase_M3"/>
    <property type="match status" value="1"/>
</dbReference>
<keyword evidence="4 6" id="KW-0862">Zinc</keyword>
<evidence type="ECO:0000313" key="9">
    <source>
        <dbReference type="Proteomes" id="UP000824123"/>
    </source>
</evidence>
<protein>
    <submittedName>
        <fullName evidence="8">M3 family oligoendopeptidase</fullName>
    </submittedName>
</protein>
<dbReference type="Proteomes" id="UP000824123">
    <property type="component" value="Unassembled WGS sequence"/>
</dbReference>
<dbReference type="NCBIfam" id="TIGR02289">
    <property type="entry name" value="M3_not_pepF"/>
    <property type="match status" value="1"/>
</dbReference>
<organism evidence="8 9">
    <name type="scientific">Candidatus Fimadaptatus faecigallinarum</name>
    <dbReference type="NCBI Taxonomy" id="2840814"/>
    <lineage>
        <taxon>Bacteria</taxon>
        <taxon>Bacillati</taxon>
        <taxon>Bacillota</taxon>
        <taxon>Clostridia</taxon>
        <taxon>Eubacteriales</taxon>
        <taxon>Candidatus Fimadaptatus</taxon>
    </lineage>
</organism>
<evidence type="ECO:0000256" key="5">
    <source>
        <dbReference type="ARBA" id="ARBA00023049"/>
    </source>
</evidence>
<keyword evidence="3 6" id="KW-0378">Hydrolase</keyword>